<sequence length="118" mass="13793">MDEISFFCRKTKRTLLINFVAQKDLSQLFRPIKKLCKVQKSQSIPTSTTEKALKLLESVSLCLEGITDMFKDSTYMEAVVRKAMVVRNGWQTCSYFFRSHILYFIPLLPPNPFFAEIW</sequence>
<reference evidence="1 2" key="1">
    <citation type="submission" date="2024-04" db="EMBL/GenBank/DDBJ databases">
        <authorList>
            <person name="Fracassetti M."/>
        </authorList>
    </citation>
    <scope>NUCLEOTIDE SEQUENCE [LARGE SCALE GENOMIC DNA]</scope>
</reference>
<protein>
    <submittedName>
        <fullName evidence="1">Uncharacterized protein</fullName>
    </submittedName>
</protein>
<accession>A0AAV2EGF0</accession>
<gene>
    <name evidence="1" type="ORF">LTRI10_LOCUS25949</name>
</gene>
<organism evidence="1 2">
    <name type="scientific">Linum trigynum</name>
    <dbReference type="NCBI Taxonomy" id="586398"/>
    <lineage>
        <taxon>Eukaryota</taxon>
        <taxon>Viridiplantae</taxon>
        <taxon>Streptophyta</taxon>
        <taxon>Embryophyta</taxon>
        <taxon>Tracheophyta</taxon>
        <taxon>Spermatophyta</taxon>
        <taxon>Magnoliopsida</taxon>
        <taxon>eudicotyledons</taxon>
        <taxon>Gunneridae</taxon>
        <taxon>Pentapetalae</taxon>
        <taxon>rosids</taxon>
        <taxon>fabids</taxon>
        <taxon>Malpighiales</taxon>
        <taxon>Linaceae</taxon>
        <taxon>Linum</taxon>
    </lineage>
</organism>
<keyword evidence="2" id="KW-1185">Reference proteome</keyword>
<proteinExistence type="predicted"/>
<dbReference type="Proteomes" id="UP001497516">
    <property type="component" value="Chromosome 4"/>
</dbReference>
<name>A0AAV2EGF0_9ROSI</name>
<evidence type="ECO:0000313" key="2">
    <source>
        <dbReference type="Proteomes" id="UP001497516"/>
    </source>
</evidence>
<evidence type="ECO:0000313" key="1">
    <source>
        <dbReference type="EMBL" id="CAL1384767.1"/>
    </source>
</evidence>
<dbReference type="EMBL" id="OZ034817">
    <property type="protein sequence ID" value="CAL1384767.1"/>
    <property type="molecule type" value="Genomic_DNA"/>
</dbReference>
<dbReference type="AlphaFoldDB" id="A0AAV2EGF0"/>